<reference evidence="3 4" key="1">
    <citation type="submission" date="2020-10" db="EMBL/GenBank/DDBJ databases">
        <title>Identification of Nocardia species via Next-generation sequencing and recognition of intraspecies genetic diversity.</title>
        <authorList>
            <person name="Li P."/>
            <person name="Li P."/>
            <person name="Lu B."/>
        </authorList>
    </citation>
    <scope>NUCLEOTIDE SEQUENCE [LARGE SCALE GENOMIC DNA]</scope>
    <source>
        <strain evidence="3 4">N-11</strain>
    </source>
</reference>
<dbReference type="Gene3D" id="3.40.50.720">
    <property type="entry name" value="NAD(P)-binding Rossmann-like Domain"/>
    <property type="match status" value="1"/>
</dbReference>
<dbReference type="Gene3D" id="3.50.30.10">
    <property type="entry name" value="Phosphohistidine domain"/>
    <property type="match status" value="1"/>
</dbReference>
<keyword evidence="4" id="KW-1185">Reference proteome</keyword>
<sequence>MDASEEELFMRVLVTGISDPTGRAVARMLLAAGYEVVGLDRARHRYVDPRVQVITGDPAGPSNCAQAVAGCATVVHLGGSHAAIAEAARAAGARIVVPVVAGSDSITTDVVRSSGVQALIVRTAPVAGRRIERRYWRILAPLLGSRRASGPQVLHTDDFERFLVLAAGSPRTGVVELAASGVISHEEARRIVRAAGTRTSRWVSRTRDVPLLDATAAREEWGFRCGWNASDVAADIVRGLVGRRFDGDDFVTETGAIPLPGYVIPTRASTSDGHALVSVAPDGLEGEFDDRVDPAYPVHTATNTSEALPGPLTPLTVDLQAGAIRLANAAMGRMIALEGIALEHWTSRVTTVLGHRMYINASIGVLAAENMPGWDEQSIRRDVYGNIPAEISLTPHGKPPTPTGFASTRATWRAAGRVLRTALRYRETTDGINAAAHRECVGADAIRELTDEQLHARALLWRDRLNQSWAAASIGVMMTGAATAIHSRGKESAAVPIDLERLESARTMLAVERLAELCRTDTALHKAAHAGDVTAARAISPAFSAALDEELRKIGHRGPGECELLNPTFGDRPELLVIAAARAAEMPAPEREPVDPTPVRTARMAAGATMARERVRDAVVRYTHCLRLAVRERAERLIRAGLLRQAEDACFLTLDEILWAPADMAERVARRRAELTRLQGVRMPDVIAGDWAPLPDVDALAPGESLTGIGVCPGVVEGTVKRVLSLDDDIDPGDILVASVTDTGHTAMFAYAAAVVTDIGGSASHAAIVAREFGIPCVVDTKTASTSLADGQRVRVDGSAGTVTLLADA</sequence>
<dbReference type="Pfam" id="PF00391">
    <property type="entry name" value="PEP-utilizers"/>
    <property type="match status" value="1"/>
</dbReference>
<dbReference type="InterPro" id="IPR051549">
    <property type="entry name" value="PEP_Utilizing_Enz"/>
</dbReference>
<dbReference type="PANTHER" id="PTHR43615">
    <property type="entry name" value="PHOSPHOENOLPYRUVATE SYNTHASE-RELATED"/>
    <property type="match status" value="1"/>
</dbReference>
<dbReference type="EMBL" id="JADLRE010000019">
    <property type="protein sequence ID" value="MBF6228055.1"/>
    <property type="molecule type" value="Genomic_DNA"/>
</dbReference>
<evidence type="ECO:0000313" key="3">
    <source>
        <dbReference type="EMBL" id="MBF6228055.1"/>
    </source>
</evidence>
<proteinExistence type="predicted"/>
<evidence type="ECO:0000313" key="4">
    <source>
        <dbReference type="Proteomes" id="UP000807309"/>
    </source>
</evidence>
<comment type="caution">
    <text evidence="3">The sequence shown here is derived from an EMBL/GenBank/DDBJ whole genome shotgun (WGS) entry which is preliminary data.</text>
</comment>
<dbReference type="InterPro" id="IPR008279">
    <property type="entry name" value="PEP-util_enz_mobile_dom"/>
</dbReference>
<dbReference type="SUPFAM" id="SSF52009">
    <property type="entry name" value="Phosphohistidine domain"/>
    <property type="match status" value="1"/>
</dbReference>
<dbReference type="Proteomes" id="UP000807309">
    <property type="component" value="Unassembled WGS sequence"/>
</dbReference>
<dbReference type="PANTHER" id="PTHR43615:SF1">
    <property type="entry name" value="PPDK_N DOMAIN-CONTAINING PROTEIN"/>
    <property type="match status" value="1"/>
</dbReference>
<evidence type="ECO:0000259" key="2">
    <source>
        <dbReference type="Pfam" id="PF01370"/>
    </source>
</evidence>
<dbReference type="Pfam" id="PF01370">
    <property type="entry name" value="Epimerase"/>
    <property type="match status" value="1"/>
</dbReference>
<dbReference type="InterPro" id="IPR001509">
    <property type="entry name" value="Epimerase_deHydtase"/>
</dbReference>
<feature type="domain" description="PEP-utilising enzyme mobile" evidence="1">
    <location>
        <begin position="730"/>
        <end position="801"/>
    </location>
</feature>
<dbReference type="InterPro" id="IPR036291">
    <property type="entry name" value="NAD(P)-bd_dom_sf"/>
</dbReference>
<gene>
    <name evidence="3" type="ORF">IU470_23480</name>
</gene>
<protein>
    <submittedName>
        <fullName evidence="3">NAD(P)H-binding protein</fullName>
    </submittedName>
</protein>
<evidence type="ECO:0000259" key="1">
    <source>
        <dbReference type="Pfam" id="PF00391"/>
    </source>
</evidence>
<dbReference type="SUPFAM" id="SSF51735">
    <property type="entry name" value="NAD(P)-binding Rossmann-fold domains"/>
    <property type="match status" value="1"/>
</dbReference>
<feature type="domain" description="NAD-dependent epimerase/dehydratase" evidence="2">
    <location>
        <begin position="12"/>
        <end position="92"/>
    </location>
</feature>
<dbReference type="InterPro" id="IPR036637">
    <property type="entry name" value="Phosphohistidine_dom_sf"/>
</dbReference>
<organism evidence="3 4">
    <name type="scientific">Nocardia abscessus</name>
    <dbReference type="NCBI Taxonomy" id="120957"/>
    <lineage>
        <taxon>Bacteria</taxon>
        <taxon>Bacillati</taxon>
        <taxon>Actinomycetota</taxon>
        <taxon>Actinomycetes</taxon>
        <taxon>Mycobacteriales</taxon>
        <taxon>Nocardiaceae</taxon>
        <taxon>Nocardia</taxon>
    </lineage>
</organism>
<name>A0ABS0CCH3_9NOCA</name>
<accession>A0ABS0CCH3</accession>